<evidence type="ECO:0000313" key="3">
    <source>
        <dbReference type="Proteomes" id="UP000000763"/>
    </source>
</evidence>
<feature type="compositionally biased region" description="Basic residues" evidence="1">
    <location>
        <begin position="27"/>
        <end position="50"/>
    </location>
</feature>
<reference evidence="3" key="2">
    <citation type="journal article" date="2008" name="Nucleic Acids Res.">
        <title>The rice annotation project database (RAP-DB): 2008 update.</title>
        <authorList>
            <consortium name="The rice annotation project (RAP)"/>
        </authorList>
    </citation>
    <scope>GENOME REANNOTATION</scope>
    <source>
        <strain evidence="3">cv. Nipponbare</strain>
    </source>
</reference>
<protein>
    <submittedName>
        <fullName evidence="2">Uncharacterized protein</fullName>
    </submittedName>
</protein>
<accession>Q9AUL9</accession>
<evidence type="ECO:0000313" key="2">
    <source>
        <dbReference type="EMBL" id="AAK26127.1"/>
    </source>
</evidence>
<name>Q9AUL9_ORYSJ</name>
<dbReference type="Proteomes" id="UP000000763">
    <property type="component" value="Chromosome 3"/>
</dbReference>
<feature type="compositionally biased region" description="Low complexity" evidence="1">
    <location>
        <begin position="13"/>
        <end position="22"/>
    </location>
</feature>
<organism evidence="2 3">
    <name type="scientific">Oryza sativa subsp. japonica</name>
    <name type="common">Rice</name>
    <dbReference type="NCBI Taxonomy" id="39947"/>
    <lineage>
        <taxon>Eukaryota</taxon>
        <taxon>Viridiplantae</taxon>
        <taxon>Streptophyta</taxon>
        <taxon>Embryophyta</taxon>
        <taxon>Tracheophyta</taxon>
        <taxon>Spermatophyta</taxon>
        <taxon>Magnoliopsida</taxon>
        <taxon>Liliopsida</taxon>
        <taxon>Poales</taxon>
        <taxon>Poaceae</taxon>
        <taxon>BOP clade</taxon>
        <taxon>Oryzoideae</taxon>
        <taxon>Oryzeae</taxon>
        <taxon>Oryzinae</taxon>
        <taxon>Oryza</taxon>
        <taxon>Oryza sativa</taxon>
    </lineage>
</organism>
<dbReference type="AlphaFoldDB" id="Q9AUL9"/>
<gene>
    <name evidence="2" type="primary">OSJNBa0067E01.1</name>
</gene>
<dbReference type="EMBL" id="AC084406">
    <property type="protein sequence ID" value="AAK26127.1"/>
    <property type="molecule type" value="Genomic_DNA"/>
</dbReference>
<sequence>MIKTIAKTRDFTSSSSSAHDSTPSPPRRGRGSHRCRPPRQQRSRGSASRRRRDESATLGLVVGPLRLLRGVKEEVIIVIHPAGDEVEDPASRRWRWDGSAMLGLVVAPLRLLRSVEEEVVVIVQHVGGEVEDRSHGDGVPSASVRFSGGDGAIRLWTARRLTMSKKTRLPVWSSYGRDVH</sequence>
<feature type="region of interest" description="Disordered" evidence="1">
    <location>
        <begin position="1"/>
        <end position="55"/>
    </location>
</feature>
<reference evidence="3" key="1">
    <citation type="journal article" date="2005" name="Nature">
        <title>The map-based sequence of the rice genome.</title>
        <authorList>
            <consortium name="International rice genome sequencing project (IRGSP)"/>
            <person name="Matsumoto T."/>
            <person name="Wu J."/>
            <person name="Kanamori H."/>
            <person name="Katayose Y."/>
            <person name="Fujisawa M."/>
            <person name="Namiki N."/>
            <person name="Mizuno H."/>
            <person name="Yamamoto K."/>
            <person name="Antonio B.A."/>
            <person name="Baba T."/>
            <person name="Sakata K."/>
            <person name="Nagamura Y."/>
            <person name="Aoki H."/>
            <person name="Arikawa K."/>
            <person name="Arita K."/>
            <person name="Bito T."/>
            <person name="Chiden Y."/>
            <person name="Fujitsuka N."/>
            <person name="Fukunaka R."/>
            <person name="Hamada M."/>
            <person name="Harada C."/>
            <person name="Hayashi A."/>
            <person name="Hijishita S."/>
            <person name="Honda M."/>
            <person name="Hosokawa S."/>
            <person name="Ichikawa Y."/>
            <person name="Idonuma A."/>
            <person name="Iijima M."/>
            <person name="Ikeda M."/>
            <person name="Ikeno M."/>
            <person name="Ito K."/>
            <person name="Ito S."/>
            <person name="Ito T."/>
            <person name="Ito Y."/>
            <person name="Ito Y."/>
            <person name="Iwabuchi A."/>
            <person name="Kamiya K."/>
            <person name="Karasawa W."/>
            <person name="Kurita K."/>
            <person name="Katagiri S."/>
            <person name="Kikuta A."/>
            <person name="Kobayashi H."/>
            <person name="Kobayashi N."/>
            <person name="Machita K."/>
            <person name="Maehara T."/>
            <person name="Masukawa M."/>
            <person name="Mizubayashi T."/>
            <person name="Mukai Y."/>
            <person name="Nagasaki H."/>
            <person name="Nagata Y."/>
            <person name="Naito S."/>
            <person name="Nakashima M."/>
            <person name="Nakama Y."/>
            <person name="Nakamichi Y."/>
            <person name="Nakamura M."/>
            <person name="Meguro A."/>
            <person name="Negishi M."/>
            <person name="Ohta I."/>
            <person name="Ohta T."/>
            <person name="Okamoto M."/>
            <person name="Ono N."/>
            <person name="Saji S."/>
            <person name="Sakaguchi M."/>
            <person name="Sakai K."/>
            <person name="Shibata M."/>
            <person name="Shimokawa T."/>
            <person name="Song J."/>
            <person name="Takazaki Y."/>
            <person name="Terasawa K."/>
            <person name="Tsugane M."/>
            <person name="Tsuji K."/>
            <person name="Ueda S."/>
            <person name="Waki K."/>
            <person name="Yamagata H."/>
            <person name="Yamamoto M."/>
            <person name="Yamamoto S."/>
            <person name="Yamane H."/>
            <person name="Yoshiki S."/>
            <person name="Yoshihara R."/>
            <person name="Yukawa K."/>
            <person name="Zhong H."/>
            <person name="Yano M."/>
            <person name="Yuan Q."/>
            <person name="Ouyang S."/>
            <person name="Liu J."/>
            <person name="Jones K.M."/>
            <person name="Gansberger K."/>
            <person name="Moffat K."/>
            <person name="Hill J."/>
            <person name="Bera J."/>
            <person name="Fadrosh D."/>
            <person name="Jin S."/>
            <person name="Johri S."/>
            <person name="Kim M."/>
            <person name="Overton L."/>
            <person name="Reardon M."/>
            <person name="Tsitrin T."/>
            <person name="Vuong H."/>
            <person name="Weaver B."/>
            <person name="Ciecko A."/>
            <person name="Tallon L."/>
            <person name="Jackson J."/>
            <person name="Pai G."/>
            <person name="Aken S.V."/>
            <person name="Utterback T."/>
            <person name="Reidmuller S."/>
            <person name="Feldblyum T."/>
            <person name="Hsiao J."/>
            <person name="Zismann V."/>
            <person name="Iobst S."/>
            <person name="de Vazeille A.R."/>
            <person name="Buell C.R."/>
            <person name="Ying K."/>
            <person name="Li Y."/>
            <person name="Lu T."/>
            <person name="Huang Y."/>
            <person name="Zhao Q."/>
            <person name="Feng Q."/>
            <person name="Zhang L."/>
            <person name="Zhu J."/>
            <person name="Weng Q."/>
            <person name="Mu J."/>
            <person name="Lu Y."/>
            <person name="Fan D."/>
            <person name="Liu Y."/>
            <person name="Guan J."/>
            <person name="Zhang Y."/>
            <person name="Yu S."/>
            <person name="Liu X."/>
            <person name="Zhang Y."/>
            <person name="Hong G."/>
            <person name="Han B."/>
            <person name="Choisne N."/>
            <person name="Demange N."/>
            <person name="Orjeda G."/>
            <person name="Samain S."/>
            <person name="Cattolico L."/>
            <person name="Pelletier E."/>
            <person name="Couloux A."/>
            <person name="Segurens B."/>
            <person name="Wincker P."/>
            <person name="D'Hont A."/>
            <person name="Scarpelli C."/>
            <person name="Weissenbach J."/>
            <person name="Salanoubat M."/>
            <person name="Quetier F."/>
            <person name="Yu Y."/>
            <person name="Kim H.R."/>
            <person name="Rambo T."/>
            <person name="Currie J."/>
            <person name="Collura K."/>
            <person name="Luo M."/>
            <person name="Yang T."/>
            <person name="Ammiraju J.S.S."/>
            <person name="Engler F."/>
            <person name="Soderlund C."/>
            <person name="Wing R.A."/>
            <person name="Palmer L.E."/>
            <person name="de la Bastide M."/>
            <person name="Spiegel L."/>
            <person name="Nascimento L."/>
            <person name="Zutavern T."/>
            <person name="O'Shaughnessy A."/>
            <person name="Dike S."/>
            <person name="Dedhia N."/>
            <person name="Preston R."/>
            <person name="Balija V."/>
            <person name="McCombie W.R."/>
            <person name="Chow T."/>
            <person name="Chen H."/>
            <person name="Chung M."/>
            <person name="Chen C."/>
            <person name="Shaw J."/>
            <person name="Wu H."/>
            <person name="Hsiao K."/>
            <person name="Chao Y."/>
            <person name="Chu M."/>
            <person name="Cheng C."/>
            <person name="Hour A."/>
            <person name="Lee P."/>
            <person name="Lin S."/>
            <person name="Lin Y."/>
            <person name="Liou J."/>
            <person name="Liu S."/>
            <person name="Hsing Y."/>
            <person name="Raghuvanshi S."/>
            <person name="Mohanty A."/>
            <person name="Bharti A.K."/>
            <person name="Gaur A."/>
            <person name="Gupta V."/>
            <person name="Kumar D."/>
            <person name="Ravi V."/>
            <person name="Vij S."/>
            <person name="Kapur A."/>
            <person name="Khurana P."/>
            <person name="Khurana P."/>
            <person name="Khurana J.P."/>
            <person name="Tyagi A.K."/>
            <person name="Gaikwad K."/>
            <person name="Singh A."/>
            <person name="Dalal V."/>
            <person name="Srivastava S."/>
            <person name="Dixit A."/>
            <person name="Pal A.K."/>
            <person name="Ghazi I.A."/>
            <person name="Yadav M."/>
            <person name="Pandit A."/>
            <person name="Bhargava A."/>
            <person name="Sureshbabu K."/>
            <person name="Batra K."/>
            <person name="Sharma T.R."/>
            <person name="Mohapatra T."/>
            <person name="Singh N.K."/>
            <person name="Messing J."/>
            <person name="Nelson A.B."/>
            <person name="Fuks G."/>
            <person name="Kavchok S."/>
            <person name="Keizer G."/>
            <person name="Linton E."/>
            <person name="Llaca V."/>
            <person name="Song R."/>
            <person name="Tanyolac B."/>
            <person name="Young S."/>
            <person name="Ho-Il K."/>
            <person name="Hahn J.H."/>
            <person name="Sangsakoo G."/>
            <person name="Vanavichit A."/>
            <person name="de Mattos Luiz.A.T."/>
            <person name="Zimmer P.D."/>
            <person name="Malone G."/>
            <person name="Dellagostin O."/>
            <person name="de Oliveira A.C."/>
            <person name="Bevan M."/>
            <person name="Bancroft I."/>
            <person name="Minx P."/>
            <person name="Cordum H."/>
            <person name="Wilson R."/>
            <person name="Cheng Z."/>
            <person name="Jin W."/>
            <person name="Jiang J."/>
            <person name="Leong S.A."/>
            <person name="Iwama H."/>
            <person name="Gojobori T."/>
            <person name="Itoh T."/>
            <person name="Niimura Y."/>
            <person name="Fujii Y."/>
            <person name="Habara T."/>
            <person name="Sakai H."/>
            <person name="Sato Y."/>
            <person name="Wilson G."/>
            <person name="Kumar K."/>
            <person name="McCouch S."/>
            <person name="Juretic N."/>
            <person name="Hoen D."/>
            <person name="Wright S."/>
            <person name="Bruskiewich R."/>
            <person name="Bureau T."/>
            <person name="Miyao A."/>
            <person name="Hirochika H."/>
            <person name="Nishikawa T."/>
            <person name="Kadowaki K."/>
            <person name="Sugiura M."/>
            <person name="Burr B."/>
            <person name="Sasaki T."/>
        </authorList>
    </citation>
    <scope>NUCLEOTIDE SEQUENCE [LARGE SCALE GENOMIC DNA]</scope>
    <source>
        <strain evidence="3">cv. Nipponbare</strain>
    </source>
</reference>
<evidence type="ECO:0000256" key="1">
    <source>
        <dbReference type="SAM" id="MobiDB-lite"/>
    </source>
</evidence>
<proteinExistence type="predicted"/>